<evidence type="ECO:0000313" key="8">
    <source>
        <dbReference type="Proteomes" id="UP000244880"/>
    </source>
</evidence>
<dbReference type="GO" id="GO:0018580">
    <property type="term" value="F:nitronate monooxygenase activity"/>
    <property type="evidence" value="ECO:0007669"/>
    <property type="project" value="InterPro"/>
</dbReference>
<keyword evidence="8" id="KW-1185">Reference proteome</keyword>
<evidence type="ECO:0000256" key="4">
    <source>
        <dbReference type="ARBA" id="ARBA00023002"/>
    </source>
</evidence>
<evidence type="ECO:0000256" key="2">
    <source>
        <dbReference type="ARBA" id="ARBA00022630"/>
    </source>
</evidence>
<dbReference type="SUPFAM" id="SSF51412">
    <property type="entry name" value="Inosine monophosphate dehydrogenase (IMPDH)"/>
    <property type="match status" value="1"/>
</dbReference>
<comment type="similarity">
    <text evidence="1">Belongs to the nitronate monooxygenase family. NMO class I subfamily.</text>
</comment>
<protein>
    <submittedName>
        <fullName evidence="7">Monooxygenase</fullName>
        <ecNumber evidence="7">1.13.12.-</ecNumber>
    </submittedName>
</protein>
<evidence type="ECO:0000313" key="7">
    <source>
        <dbReference type="EMBL" id="SPH27588.1"/>
    </source>
</evidence>
<evidence type="ECO:0000256" key="1">
    <source>
        <dbReference type="ARBA" id="ARBA00009881"/>
    </source>
</evidence>
<dbReference type="RefSeq" id="WP_108830529.1">
    <property type="nucleotide sequence ID" value="NZ_OMOR01000004.1"/>
</dbReference>
<dbReference type="AlphaFoldDB" id="A0A2R8BPR1"/>
<feature type="signal peptide" evidence="6">
    <location>
        <begin position="1"/>
        <end position="32"/>
    </location>
</feature>
<evidence type="ECO:0000256" key="6">
    <source>
        <dbReference type="SAM" id="SignalP"/>
    </source>
</evidence>
<dbReference type="Pfam" id="PF03060">
    <property type="entry name" value="NMO"/>
    <property type="match status" value="1"/>
</dbReference>
<dbReference type="EC" id="1.13.12.-" evidence="7"/>
<sequence length="326" mass="34429">MTAKIDGMKSRMVLPAIAAPMFLVSNPQTVIAACKAGVMGSFPGPNARTAADLRNWLTQITSSVGPKDAPWAMNMITHSSYGRFDDEIALVEEFQPDLVITALGGPHRVTREVHAYGGLVFADVTSPKFARKALDKGADGLVLVCAGAGGHTGEYAMLPFIEEVRGFFDGPLIVGGGIGTGRAIRAVENLGVDFAYLGTRLLATQETMIPDAYREMVWQSTMEDLIASRAITGALGNWMRASVEAAGIAIEDMSAAATLDFSGDMHAGSKAWKHVWSAGQGVGGITRAETVAEAVETLVMQYNKAVADQSRGSRFGGAQTLTNGET</sequence>
<keyword evidence="3" id="KW-0288">FMN</keyword>
<keyword evidence="2" id="KW-0285">Flavoprotein</keyword>
<keyword evidence="4 7" id="KW-0560">Oxidoreductase</keyword>
<dbReference type="OrthoDB" id="9778912at2"/>
<reference evidence="7 8" key="1">
    <citation type="submission" date="2018-03" db="EMBL/GenBank/DDBJ databases">
        <authorList>
            <person name="Keele B.F."/>
        </authorList>
    </citation>
    <scope>NUCLEOTIDE SEQUENCE [LARGE SCALE GENOMIC DNA]</scope>
    <source>
        <strain evidence="7 8">CECT 8599</strain>
    </source>
</reference>
<gene>
    <name evidence="7" type="ORF">ASD8599_04054</name>
</gene>
<dbReference type="InterPro" id="IPR013785">
    <property type="entry name" value="Aldolase_TIM"/>
</dbReference>
<keyword evidence="5 7" id="KW-0503">Monooxygenase</keyword>
<dbReference type="Proteomes" id="UP000244880">
    <property type="component" value="Unassembled WGS sequence"/>
</dbReference>
<proteinExistence type="inferred from homology"/>
<keyword evidence="6" id="KW-0732">Signal</keyword>
<name>A0A2R8BPR1_9RHOB</name>
<dbReference type="PROSITE" id="PS51257">
    <property type="entry name" value="PROKAR_LIPOPROTEIN"/>
    <property type="match status" value="1"/>
</dbReference>
<evidence type="ECO:0000256" key="5">
    <source>
        <dbReference type="ARBA" id="ARBA00023033"/>
    </source>
</evidence>
<feature type="chain" id="PRO_5015314131" evidence="6">
    <location>
        <begin position="33"/>
        <end position="326"/>
    </location>
</feature>
<accession>A0A2R8BPR1</accession>
<organism evidence="7 8">
    <name type="scientific">Ascidiaceihabitans donghaensis</name>
    <dbReference type="NCBI Taxonomy" id="1510460"/>
    <lineage>
        <taxon>Bacteria</taxon>
        <taxon>Pseudomonadati</taxon>
        <taxon>Pseudomonadota</taxon>
        <taxon>Alphaproteobacteria</taxon>
        <taxon>Rhodobacterales</taxon>
        <taxon>Paracoccaceae</taxon>
        <taxon>Ascidiaceihabitans</taxon>
    </lineage>
</organism>
<evidence type="ECO:0000256" key="3">
    <source>
        <dbReference type="ARBA" id="ARBA00022643"/>
    </source>
</evidence>
<dbReference type="PANTHER" id="PTHR42747:SF4">
    <property type="entry name" value="BLR1330 PROTEIN"/>
    <property type="match status" value="1"/>
</dbReference>
<dbReference type="PANTHER" id="PTHR42747">
    <property type="entry name" value="NITRONATE MONOOXYGENASE-RELATED"/>
    <property type="match status" value="1"/>
</dbReference>
<dbReference type="EMBL" id="OMOR01000004">
    <property type="protein sequence ID" value="SPH27588.1"/>
    <property type="molecule type" value="Genomic_DNA"/>
</dbReference>
<dbReference type="CDD" id="cd04730">
    <property type="entry name" value="NPD_like"/>
    <property type="match status" value="1"/>
</dbReference>
<dbReference type="Gene3D" id="3.20.20.70">
    <property type="entry name" value="Aldolase class I"/>
    <property type="match status" value="1"/>
</dbReference>
<dbReference type="InterPro" id="IPR004136">
    <property type="entry name" value="NMO"/>
</dbReference>